<feature type="binding site" evidence="8">
    <location>
        <begin position="9"/>
        <end position="11"/>
    </location>
    <ligand>
        <name>substrate</name>
    </ligand>
</feature>
<dbReference type="PROSITE" id="PS51440">
    <property type="entry name" value="TIM_2"/>
    <property type="match status" value="1"/>
</dbReference>
<dbReference type="InterPro" id="IPR020861">
    <property type="entry name" value="Triosephosphate_isomerase_AS"/>
</dbReference>
<comment type="pathway">
    <text evidence="8 9">Carbohydrate biosynthesis; gluconeogenesis.</text>
</comment>
<evidence type="ECO:0000256" key="5">
    <source>
        <dbReference type="ARBA" id="ARBA00022490"/>
    </source>
</evidence>
<dbReference type="GO" id="GO:0005829">
    <property type="term" value="C:cytosol"/>
    <property type="evidence" value="ECO:0007669"/>
    <property type="project" value="TreeGrafter"/>
</dbReference>
<evidence type="ECO:0000256" key="6">
    <source>
        <dbReference type="ARBA" id="ARBA00023152"/>
    </source>
</evidence>
<reference evidence="10 11" key="1">
    <citation type="submission" date="2015-10" db="EMBL/GenBank/DDBJ databases">
        <title>Metagenome-Assembled Genomes uncover a global brackish microbiome.</title>
        <authorList>
            <person name="Hugerth L.W."/>
            <person name="Larsson J."/>
            <person name="Alneberg J."/>
            <person name="Lindh M.V."/>
            <person name="Legrand C."/>
            <person name="Pinhassi J."/>
            <person name="Andersson A.F."/>
        </authorList>
    </citation>
    <scope>NUCLEOTIDE SEQUENCE [LARGE SCALE GENOMIC DNA]</scope>
    <source>
        <strain evidence="10">BACL26 MAG-121220-bin70</strain>
    </source>
</reference>
<evidence type="ECO:0000313" key="11">
    <source>
        <dbReference type="Proteomes" id="UP000051213"/>
    </source>
</evidence>
<dbReference type="PROSITE" id="PS00171">
    <property type="entry name" value="TIM_1"/>
    <property type="match status" value="1"/>
</dbReference>
<dbReference type="Proteomes" id="UP000051213">
    <property type="component" value="Unassembled WGS sequence"/>
</dbReference>
<comment type="similarity">
    <text evidence="3 8 9">Belongs to the triosephosphate isomerase family.</text>
</comment>
<dbReference type="Pfam" id="PF00121">
    <property type="entry name" value="TIM"/>
    <property type="match status" value="1"/>
</dbReference>
<dbReference type="InterPro" id="IPR000652">
    <property type="entry name" value="Triosephosphate_isomerase"/>
</dbReference>
<keyword evidence="4 8" id="KW-0312">Gluconeogenesis</keyword>
<name>A0A0R2U2B2_9GAMM</name>
<comment type="pathway">
    <text evidence="1 8 9">Carbohydrate degradation; glycolysis; D-glyceraldehyde 3-phosphate from glycerone phosphate: step 1/1.</text>
</comment>
<evidence type="ECO:0000256" key="2">
    <source>
        <dbReference type="ARBA" id="ARBA00004939"/>
    </source>
</evidence>
<dbReference type="GO" id="GO:0004807">
    <property type="term" value="F:triose-phosphate isomerase activity"/>
    <property type="evidence" value="ECO:0007669"/>
    <property type="project" value="UniProtKB-UniRule"/>
</dbReference>
<evidence type="ECO:0000313" key="10">
    <source>
        <dbReference type="EMBL" id="KRO91373.1"/>
    </source>
</evidence>
<dbReference type="GO" id="GO:0006096">
    <property type="term" value="P:glycolytic process"/>
    <property type="evidence" value="ECO:0007669"/>
    <property type="project" value="UniProtKB-UniRule"/>
</dbReference>
<accession>A0A0R2U2B2</accession>
<dbReference type="GO" id="GO:0046166">
    <property type="term" value="P:glyceraldehyde-3-phosphate biosynthetic process"/>
    <property type="evidence" value="ECO:0007669"/>
    <property type="project" value="TreeGrafter"/>
</dbReference>
<dbReference type="InterPro" id="IPR022896">
    <property type="entry name" value="TrioseP_Isoase_bac/euk"/>
</dbReference>
<feature type="active site" description="Proton acceptor" evidence="8">
    <location>
        <position position="167"/>
    </location>
</feature>
<gene>
    <name evidence="8" type="primary">tpiA</name>
    <name evidence="10" type="ORF">ABS24_09475</name>
</gene>
<evidence type="ECO:0000256" key="1">
    <source>
        <dbReference type="ARBA" id="ARBA00004680"/>
    </source>
</evidence>
<dbReference type="InterPro" id="IPR013785">
    <property type="entry name" value="Aldolase_TIM"/>
</dbReference>
<dbReference type="NCBIfam" id="TIGR00419">
    <property type="entry name" value="tim"/>
    <property type="match status" value="1"/>
</dbReference>
<evidence type="ECO:0000256" key="7">
    <source>
        <dbReference type="ARBA" id="ARBA00023235"/>
    </source>
</evidence>
<evidence type="ECO:0000256" key="3">
    <source>
        <dbReference type="ARBA" id="ARBA00007422"/>
    </source>
</evidence>
<dbReference type="CDD" id="cd00311">
    <property type="entry name" value="TIM"/>
    <property type="match status" value="1"/>
</dbReference>
<keyword evidence="7 8" id="KW-0413">Isomerase</keyword>
<dbReference type="SUPFAM" id="SSF51351">
    <property type="entry name" value="Triosephosphate isomerase (TIM)"/>
    <property type="match status" value="1"/>
</dbReference>
<feature type="active site" description="Electrophile" evidence="8">
    <location>
        <position position="95"/>
    </location>
</feature>
<dbReference type="HAMAP" id="MF_00147_B">
    <property type="entry name" value="TIM_B"/>
    <property type="match status" value="1"/>
</dbReference>
<organism evidence="10 11">
    <name type="scientific">SAR92 bacterium BACL26 MAG-121220-bin70</name>
    <dbReference type="NCBI Taxonomy" id="1655626"/>
    <lineage>
        <taxon>Bacteria</taxon>
        <taxon>Pseudomonadati</taxon>
        <taxon>Pseudomonadota</taxon>
        <taxon>Gammaproteobacteria</taxon>
        <taxon>Cellvibrionales</taxon>
        <taxon>Porticoccaceae</taxon>
        <taxon>SAR92 clade</taxon>
    </lineage>
</organism>
<dbReference type="AlphaFoldDB" id="A0A0R2U2B2"/>
<protein>
    <recommendedName>
        <fullName evidence="8 9">Triosephosphate isomerase</fullName>
        <shortName evidence="8">TIM</shortName>
        <shortName evidence="8">TPI</shortName>
        <ecNumber evidence="8 9">5.3.1.1</ecNumber>
    </recommendedName>
    <alternativeName>
        <fullName evidence="8">Triose-phosphate isomerase</fullName>
    </alternativeName>
</protein>
<dbReference type="EMBL" id="LICA01000522">
    <property type="protein sequence ID" value="KRO91373.1"/>
    <property type="molecule type" value="Genomic_DNA"/>
</dbReference>
<evidence type="ECO:0000256" key="8">
    <source>
        <dbReference type="HAMAP-Rule" id="MF_00147"/>
    </source>
</evidence>
<dbReference type="PANTHER" id="PTHR21139:SF42">
    <property type="entry name" value="TRIOSEPHOSPHATE ISOMERASE"/>
    <property type="match status" value="1"/>
</dbReference>
<comment type="subunit">
    <text evidence="8 9">Homodimer.</text>
</comment>
<dbReference type="GO" id="GO:0006094">
    <property type="term" value="P:gluconeogenesis"/>
    <property type="evidence" value="ECO:0007669"/>
    <property type="project" value="UniProtKB-UniRule"/>
</dbReference>
<dbReference type="EC" id="5.3.1.1" evidence="8 9"/>
<keyword evidence="5 8" id="KW-0963">Cytoplasm</keyword>
<feature type="binding site" evidence="8">
    <location>
        <begin position="229"/>
        <end position="230"/>
    </location>
    <ligand>
        <name>substrate</name>
    </ligand>
</feature>
<dbReference type="Gene3D" id="3.20.20.70">
    <property type="entry name" value="Aldolase class I"/>
    <property type="match status" value="1"/>
</dbReference>
<feature type="binding site" evidence="8">
    <location>
        <position position="208"/>
    </location>
    <ligand>
        <name>substrate</name>
    </ligand>
</feature>
<comment type="function">
    <text evidence="8">Involved in the gluconeogenesis. Catalyzes stereospecifically the conversion of dihydroxyacetone phosphate (DHAP) to D-glyceraldehyde-3-phosphate (G3P).</text>
</comment>
<comment type="catalytic activity">
    <reaction evidence="8 9">
        <text>D-glyceraldehyde 3-phosphate = dihydroxyacetone phosphate</text>
        <dbReference type="Rhea" id="RHEA:18585"/>
        <dbReference type="ChEBI" id="CHEBI:57642"/>
        <dbReference type="ChEBI" id="CHEBI:59776"/>
        <dbReference type="EC" id="5.3.1.1"/>
    </reaction>
</comment>
<feature type="binding site" evidence="8">
    <location>
        <position position="173"/>
    </location>
    <ligand>
        <name>substrate</name>
    </ligand>
</feature>
<comment type="pathway">
    <text evidence="2">Carbohydrate metabolism; erythritol degradation.</text>
</comment>
<dbReference type="InterPro" id="IPR035990">
    <property type="entry name" value="TIM_sf"/>
</dbReference>
<proteinExistence type="inferred from homology"/>
<dbReference type="PANTHER" id="PTHR21139">
    <property type="entry name" value="TRIOSEPHOSPHATE ISOMERASE"/>
    <property type="match status" value="1"/>
</dbReference>
<sequence>MAKPLIAGNWKMHGTVAQARSLTRQLVENEQSFAGVQMAIFPPTLHLGLVAAELSGSSIALGAQNMSEHRSGAFTGEISADMLKEVGCSYTLVGHSERRTLFGEVDRTVADKFEAAQKTGLVPILCVGETLRQRQQGLTLAVVAEQINVVKEKVGIESLCRGVIAYEPVWAIGTGEVASPEQAQLVHRAIRELLGSSGIGTSLLYGGSVKASNAAELFAQRDIDGGLVGGASLEADEFLKIAQLMT</sequence>
<dbReference type="UniPathway" id="UPA00109">
    <property type="reaction ID" value="UER00189"/>
</dbReference>
<dbReference type="GO" id="GO:0019563">
    <property type="term" value="P:glycerol catabolic process"/>
    <property type="evidence" value="ECO:0007669"/>
    <property type="project" value="TreeGrafter"/>
</dbReference>
<comment type="caution">
    <text evidence="10">The sequence shown here is derived from an EMBL/GenBank/DDBJ whole genome shotgun (WGS) entry which is preliminary data.</text>
</comment>
<dbReference type="UniPathway" id="UPA00138"/>
<evidence type="ECO:0000256" key="9">
    <source>
        <dbReference type="RuleBase" id="RU363013"/>
    </source>
</evidence>
<keyword evidence="6 8" id="KW-0324">Glycolysis</keyword>
<evidence type="ECO:0000256" key="4">
    <source>
        <dbReference type="ARBA" id="ARBA00022432"/>
    </source>
</evidence>
<comment type="subcellular location">
    <subcellularLocation>
        <location evidence="8 9">Cytoplasm</location>
    </subcellularLocation>
</comment>
<dbReference type="FunFam" id="3.20.20.70:FF:000016">
    <property type="entry name" value="Triosephosphate isomerase"/>
    <property type="match status" value="1"/>
</dbReference>